<name>A0ABU8UVI4_9ACTN</name>
<protein>
    <recommendedName>
        <fullName evidence="3">Transposase</fullName>
    </recommendedName>
</protein>
<organism evidence="1 2">
    <name type="scientific">Streptomyces machairae</name>
    <dbReference type="NCBI Taxonomy" id="3134109"/>
    <lineage>
        <taxon>Bacteria</taxon>
        <taxon>Bacillati</taxon>
        <taxon>Actinomycetota</taxon>
        <taxon>Actinomycetes</taxon>
        <taxon>Kitasatosporales</taxon>
        <taxon>Streptomycetaceae</taxon>
        <taxon>Streptomyces</taxon>
    </lineage>
</organism>
<evidence type="ECO:0008006" key="3">
    <source>
        <dbReference type="Google" id="ProtNLM"/>
    </source>
</evidence>
<gene>
    <name evidence="1" type="ORF">WKI71_44710</name>
</gene>
<comment type="caution">
    <text evidence="1">The sequence shown here is derived from an EMBL/GenBank/DDBJ whole genome shotgun (WGS) entry which is preliminary data.</text>
</comment>
<evidence type="ECO:0000313" key="2">
    <source>
        <dbReference type="Proteomes" id="UP001376459"/>
    </source>
</evidence>
<proteinExistence type="predicted"/>
<dbReference type="EMBL" id="JBBKAK010000001">
    <property type="protein sequence ID" value="MEJ8672904.1"/>
    <property type="molecule type" value="Genomic_DNA"/>
</dbReference>
<keyword evidence="2" id="KW-1185">Reference proteome</keyword>
<reference evidence="1 2" key="1">
    <citation type="submission" date="2024-03" db="EMBL/GenBank/DDBJ databases">
        <title>Novel Streptomyces species of biotechnological and ecological value are a feature of Machair soil.</title>
        <authorList>
            <person name="Prole J.R."/>
            <person name="Goodfellow M."/>
            <person name="Allenby N."/>
            <person name="Ward A.C."/>
        </authorList>
    </citation>
    <scope>NUCLEOTIDE SEQUENCE [LARGE SCALE GENOMIC DNA]</scope>
    <source>
        <strain evidence="1 2">MS1.AVA.1</strain>
    </source>
</reference>
<dbReference type="Proteomes" id="UP001376459">
    <property type="component" value="Unassembled WGS sequence"/>
</dbReference>
<evidence type="ECO:0000313" key="1">
    <source>
        <dbReference type="EMBL" id="MEJ8672904.1"/>
    </source>
</evidence>
<sequence length="103" mass="11375">MSHSSTCHGVVDKVAADTDTVGKALVDQGLDNAVVAHGEKVGIEVEGEAEVRNPELVGFVPQAKRWVVERAYGIRMLHRRLVRDGLPRRFGSPARRCWNCPSR</sequence>
<accession>A0ABU8UVI4</accession>